<dbReference type="CDD" id="cd10747">
    <property type="entry name" value="DnaJ_C"/>
    <property type="match status" value="1"/>
</dbReference>
<evidence type="ECO:0000256" key="6">
    <source>
        <dbReference type="ARBA" id="ARBA00023016"/>
    </source>
</evidence>
<dbReference type="SUPFAM" id="SSF49493">
    <property type="entry name" value="HSP40/DnaJ peptide-binding domain"/>
    <property type="match status" value="2"/>
</dbReference>
<evidence type="ECO:0000256" key="4">
    <source>
        <dbReference type="ARBA" id="ARBA00022771"/>
    </source>
</evidence>
<dbReference type="Gene3D" id="1.10.287.110">
    <property type="entry name" value="DnaJ domain"/>
    <property type="match status" value="1"/>
</dbReference>
<keyword evidence="3" id="KW-0677">Repeat</keyword>
<dbReference type="AlphaFoldDB" id="A0A1Z3HSW9"/>
<dbReference type="GO" id="GO:0008270">
    <property type="term" value="F:zinc ion binding"/>
    <property type="evidence" value="ECO:0007669"/>
    <property type="project" value="UniProtKB-KW"/>
</dbReference>
<dbReference type="SUPFAM" id="SSF46565">
    <property type="entry name" value="Chaperone J-domain"/>
    <property type="match status" value="1"/>
</dbReference>
<dbReference type="InterPro" id="IPR018253">
    <property type="entry name" value="DnaJ_domain_CS"/>
</dbReference>
<protein>
    <submittedName>
        <fullName evidence="10">Molecular chaperone DnaJ</fullName>
    </submittedName>
</protein>
<dbReference type="STRING" id="1641165.XM38_03505"/>
<evidence type="ECO:0000256" key="3">
    <source>
        <dbReference type="ARBA" id="ARBA00022737"/>
    </source>
</evidence>
<keyword evidence="2" id="KW-0479">Metal-binding</keyword>
<keyword evidence="4" id="KW-0863">Zinc-finger</keyword>
<gene>
    <name evidence="10" type="primary">dnaJ_8</name>
    <name evidence="10" type="ORF">XM38_043630</name>
</gene>
<dbReference type="Pfam" id="PF00226">
    <property type="entry name" value="DnaJ"/>
    <property type="match status" value="1"/>
</dbReference>
<dbReference type="GO" id="GO:0005737">
    <property type="term" value="C:cytoplasm"/>
    <property type="evidence" value="ECO:0007669"/>
    <property type="project" value="TreeGrafter"/>
</dbReference>
<dbReference type="GO" id="GO:0006260">
    <property type="term" value="P:DNA replication"/>
    <property type="evidence" value="ECO:0007669"/>
    <property type="project" value="UniProtKB-KW"/>
</dbReference>
<dbReference type="GO" id="GO:0042026">
    <property type="term" value="P:protein refolding"/>
    <property type="evidence" value="ECO:0007669"/>
    <property type="project" value="TreeGrafter"/>
</dbReference>
<evidence type="ECO:0000256" key="1">
    <source>
        <dbReference type="ARBA" id="ARBA00022705"/>
    </source>
</evidence>
<evidence type="ECO:0000313" key="10">
    <source>
        <dbReference type="EMBL" id="ASC73398.1"/>
    </source>
</evidence>
<evidence type="ECO:0000313" key="11">
    <source>
        <dbReference type="Proteomes" id="UP000191901"/>
    </source>
</evidence>
<dbReference type="InterPro" id="IPR002939">
    <property type="entry name" value="DnaJ_C"/>
</dbReference>
<proteinExistence type="predicted"/>
<evidence type="ECO:0000259" key="9">
    <source>
        <dbReference type="PROSITE" id="PS50076"/>
    </source>
</evidence>
<dbReference type="InterPro" id="IPR008971">
    <property type="entry name" value="HSP40/DnaJ_pept-bd"/>
</dbReference>
<dbReference type="GO" id="GO:0051082">
    <property type="term" value="F:unfolded protein binding"/>
    <property type="evidence" value="ECO:0007669"/>
    <property type="project" value="InterPro"/>
</dbReference>
<feature type="domain" description="J" evidence="9">
    <location>
        <begin position="6"/>
        <end position="71"/>
    </location>
</feature>
<keyword evidence="7" id="KW-0143">Chaperone</keyword>
<keyword evidence="11" id="KW-1185">Reference proteome</keyword>
<dbReference type="PROSITE" id="PS00636">
    <property type="entry name" value="DNAJ_1"/>
    <property type="match status" value="1"/>
</dbReference>
<dbReference type="InterPro" id="IPR036869">
    <property type="entry name" value="J_dom_sf"/>
</dbReference>
<dbReference type="CDD" id="cd06257">
    <property type="entry name" value="DnaJ"/>
    <property type="match status" value="1"/>
</dbReference>
<dbReference type="PANTHER" id="PTHR43096">
    <property type="entry name" value="DNAJ HOMOLOG 1, MITOCHONDRIAL-RELATED"/>
    <property type="match status" value="1"/>
</dbReference>
<reference evidence="10 11" key="1">
    <citation type="journal article" date="2016" name="Biochim. Biophys. Acta">
        <title>Characterization of red-shifted phycobilisomes isolated from the chlorophyll f-containing cyanobacterium Halomicronema hongdechloris.</title>
        <authorList>
            <person name="Li Y."/>
            <person name="Lin Y."/>
            <person name="Garvey C.J."/>
            <person name="Birch D."/>
            <person name="Corkery R.W."/>
            <person name="Loughlin P.C."/>
            <person name="Scheer H."/>
            <person name="Willows R.D."/>
            <person name="Chen M."/>
        </authorList>
    </citation>
    <scope>NUCLEOTIDE SEQUENCE [LARGE SCALE GENOMIC DNA]</scope>
    <source>
        <strain evidence="10 11">C2206</strain>
    </source>
</reference>
<dbReference type="Gene3D" id="2.60.260.20">
    <property type="entry name" value="Urease metallochaperone UreE, N-terminal domain"/>
    <property type="match status" value="2"/>
</dbReference>
<name>A0A1Z3HSW9_9CYAN</name>
<keyword evidence="5" id="KW-0862">Zinc</keyword>
<dbReference type="SMART" id="SM00271">
    <property type="entry name" value="DnaJ"/>
    <property type="match status" value="1"/>
</dbReference>
<keyword evidence="1" id="KW-0235">DNA replication</keyword>
<evidence type="ECO:0000256" key="5">
    <source>
        <dbReference type="ARBA" id="ARBA00022833"/>
    </source>
</evidence>
<dbReference type="KEGG" id="hhg:XM38_043630"/>
<dbReference type="PROSITE" id="PS50076">
    <property type="entry name" value="DNAJ_2"/>
    <property type="match status" value="1"/>
</dbReference>
<dbReference type="OrthoDB" id="9779889at2"/>
<evidence type="ECO:0000256" key="8">
    <source>
        <dbReference type="SAM" id="MobiDB-lite"/>
    </source>
</evidence>
<dbReference type="Proteomes" id="UP000191901">
    <property type="component" value="Chromosome"/>
</dbReference>
<evidence type="ECO:0000256" key="2">
    <source>
        <dbReference type="ARBA" id="ARBA00022723"/>
    </source>
</evidence>
<accession>A0A1Z3HSW9</accession>
<evidence type="ECO:0000256" key="7">
    <source>
        <dbReference type="ARBA" id="ARBA00023186"/>
    </source>
</evidence>
<dbReference type="Pfam" id="PF01556">
    <property type="entry name" value="DnaJ_C"/>
    <property type="match status" value="1"/>
</dbReference>
<dbReference type="InterPro" id="IPR001623">
    <property type="entry name" value="DnaJ_domain"/>
</dbReference>
<dbReference type="FunFam" id="2.60.260.20:FF:000005">
    <property type="entry name" value="Chaperone protein dnaJ 1, mitochondrial"/>
    <property type="match status" value="1"/>
</dbReference>
<dbReference type="RefSeq" id="WP_080805949.1">
    <property type="nucleotide sequence ID" value="NZ_CP021983.2"/>
</dbReference>
<organism evidence="10 11">
    <name type="scientific">Halomicronema hongdechloris C2206</name>
    <dbReference type="NCBI Taxonomy" id="1641165"/>
    <lineage>
        <taxon>Bacteria</taxon>
        <taxon>Bacillati</taxon>
        <taxon>Cyanobacteriota</taxon>
        <taxon>Cyanophyceae</taxon>
        <taxon>Nodosilineales</taxon>
        <taxon>Nodosilineaceae</taxon>
        <taxon>Halomicronema</taxon>
    </lineage>
</organism>
<dbReference type="EMBL" id="CP021983">
    <property type="protein sequence ID" value="ASC73398.1"/>
    <property type="molecule type" value="Genomic_DNA"/>
</dbReference>
<dbReference type="PANTHER" id="PTHR43096:SF52">
    <property type="entry name" value="DNAJ HOMOLOG 1, MITOCHONDRIAL-RELATED"/>
    <property type="match status" value="1"/>
</dbReference>
<keyword evidence="6" id="KW-0346">Stress response</keyword>
<sequence>MQNFRNYYEILGVARDAPLEDIKRAYRRLARQYHPDMNPGDKTAEEQFKLLGEAYEVLSDSDKRAQYEEFSRFWKQKGFSNPFGRNRSAAGRSSRVPLDDVDFAEFRDFDNFVDQLLNRHRDNGGSNGSQVPERDPYRPGKRKTAYTVASSRPGRRDAEANLTVPLEKAYAGGRERIRLEDGRSLEVDMPPGMITGHRIRLKGQGIGGGNLYLRIEVEPHPFFTLQGDDIVCRLPLTPSEAVLGGVIEVPTLDGPVRMTIPAGVQPGQRLRMAGKGYPVGQQRRGDQIVVVRIGVPSYLSDREKALYEELRAIETFDPRADLPV</sequence>
<dbReference type="PRINTS" id="PR00625">
    <property type="entry name" value="JDOMAIN"/>
</dbReference>
<feature type="region of interest" description="Disordered" evidence="8">
    <location>
        <begin position="118"/>
        <end position="160"/>
    </location>
</feature>